<evidence type="ECO:0000313" key="13">
    <source>
        <dbReference type="EMBL" id="CAJ07928.1"/>
    </source>
</evidence>
<dbReference type="OMA" id="WIEDIAV"/>
<feature type="compositionally biased region" description="Low complexity" evidence="11">
    <location>
        <begin position="678"/>
        <end position="688"/>
    </location>
</feature>
<feature type="region of interest" description="Disordered" evidence="11">
    <location>
        <begin position="422"/>
        <end position="441"/>
    </location>
</feature>
<dbReference type="GO" id="GO:0005524">
    <property type="term" value="F:ATP binding"/>
    <property type="evidence" value="ECO:0000255"/>
    <property type="project" value="GeneDB"/>
</dbReference>
<dbReference type="InterPro" id="IPR050339">
    <property type="entry name" value="CC_SR_Kinase"/>
</dbReference>
<keyword evidence="6" id="KW-0067">ATP-binding</keyword>
<proteinExistence type="inferred from homology"/>
<dbReference type="FunFam" id="1.10.510.10:FF:001177">
    <property type="entry name" value="eukaryotic translation initiation factor 2-alpha kinase 1-like"/>
    <property type="match status" value="1"/>
</dbReference>
<dbReference type="SUPFAM" id="SSF56112">
    <property type="entry name" value="Protein kinase-like (PK-like)"/>
    <property type="match status" value="1"/>
</dbReference>
<accession>Q4Q2Y5</accession>
<dbReference type="SMART" id="SM00220">
    <property type="entry name" value="S_TKc"/>
    <property type="match status" value="1"/>
</dbReference>
<keyword evidence="7" id="KW-0652">Protein synthesis inhibitor</keyword>
<dbReference type="GO" id="GO:0005634">
    <property type="term" value="C:nucleus"/>
    <property type="evidence" value="ECO:0000318"/>
    <property type="project" value="GO_Central"/>
</dbReference>
<sequence length="1474" mass="159095">MPQDARLQPFSFVGIEATVRPEQRRRSAGKRSGTHGGPLKRFFLFLFLTALALCSVCRSQAPSAHFHPAQGIGADETLSNAPSVGSVALRYTFPGSSLALLVTESGHLHAYDLERGQHAWCADAGGDMITVTIDLPPSKEAALRDPLALPFLVRGNSLFTRVPFFMFTPLESMDATERLEELPQSLRTYFFMNISTLLRRQTLFLGGTDVYVTTSVQVADLDASTGRPVGGRETPSQAFSGSNAPRSPPRGASTTESHRVPHNELLPLLHILRYNIALHVVRPGEYSWSIRLSQLRMSPRAVVQPSFPLHFSAHSAADTSSAAATEDDSEHTPRFFSQFMRSMFDYDDEHVVNLAYRRAADQQANPTPAARTSTAVLMRNLQRTHTQAADYISRVVSVHQLNASHVSLRSVHDGTTAWTSTLPHVARESSGNGTDSTASSSNATSTVIAAYVWVSGADEIFRVPVLRSASGSLVEEAEQLRISMEADARGDAPTGLPRLTSASVAGALVPTTHAAGRLQLLTLMQSGDSGRGHCRDGGACGEWATDDVEADEREETELAAYYHQCTWWETPPVSWPFLTGAFNGESGAVTFQAIDSATSSRTVVGTSGVYSTENTLLGFDSSGAVVKTGLAWRTAAFISFHVLCLAGSIAFLCAGVPPRGQLQRAWAQADRNRDRVSHTSSSHQPSTQLVPQDLLSPRGGRGTPFSLIMDSFSIDTLGLGTLPTASVSMATVSLPHSDDSLQELMRHHQLGHLSGSPPRSPWVYPAPEQVRSITYDESEKMFRVTATSATKTTRGTADSSKAGFDMTSSTVQQKATKSETPVKKAAASSSSPANSAEADKAVASASNSSSDDDTVDIDLGERWWLRAQFSPRQHASAPALDETFSDRGSSYSRSQANTGTEGEGKLFQLHFKVLEKIGFGGEGSVFCVEHRVTHARYAIKAIHIHEKDEERVVQEAVLHSSFDNANVVRFYFCWIEDIAVSTANRLELCHRDEDGLETTSLAYSDNSLMVSTSGNTNGHSTDHDTASKAGDTYHMLFIQMEYFSRGTLADWLRLRTGFFRLEVLRYMKQIGKGLAYLHNLDVVHHDLKPTNIFVSNDNVLKIGDFGLAKRRGNANGSAGDLASNVAGGQQEGSVVGGSPLYSSPEQRRGEPVNKPSDIFSLGIIAVEMLCTFTTLHERIRILTDAHQLILPEELEAEFPDEAQLIKSMLAANPLQRPQIRKFLRQINKLIVALEAQESDEEAEKPPPPSPLDGTEHSESRNGNDEAATAALVDDSASALATATATSKLGNTPLSTSVAAASSSRGRPVAADLASGGHADSFSDVQDSFSSPLGEQKSRVALLPVFHSEAATGTSVAATSPMAATTSVHDTNAASAGKHVTRRGDSLASLHASTMVKRGNTYHHRRRGSASPNMEAEIGRLHICEMVATGSASRQGFFANDPYGLPTTPVMYTEDADLSTILKRDLQDRTVSAPD</sequence>
<name>Q4Q2Y5_LEIMA</name>
<dbReference type="InterPro" id="IPR011009">
    <property type="entry name" value="Kinase-like_dom_sf"/>
</dbReference>
<keyword evidence="2" id="KW-0723">Serine/threonine-protein kinase</keyword>
<dbReference type="VEuPathDB" id="TriTrypDB:LMJSD75_340027100"/>
<dbReference type="PROSITE" id="PS00108">
    <property type="entry name" value="PROTEIN_KINASE_ST"/>
    <property type="match status" value="1"/>
</dbReference>
<evidence type="ECO:0000313" key="14">
    <source>
        <dbReference type="Proteomes" id="UP000000542"/>
    </source>
</evidence>
<dbReference type="GO" id="GO:0006468">
    <property type="term" value="P:protein phosphorylation"/>
    <property type="evidence" value="ECO:0000255"/>
    <property type="project" value="GeneDB"/>
</dbReference>
<feature type="compositionally biased region" description="Low complexity" evidence="11">
    <location>
        <begin position="1127"/>
        <end position="1138"/>
    </location>
</feature>
<reference evidence="13 14" key="2">
    <citation type="journal article" date="2011" name="Genome Res.">
        <title>Chromosome and gene copy number variation allow major structural change between species and strains of Leishmania.</title>
        <authorList>
            <person name="Rogers M.B."/>
            <person name="Hilley J.D."/>
            <person name="Dickens N.J."/>
            <person name="Wilkes J."/>
            <person name="Bates P.A."/>
            <person name="Depledge D.P."/>
            <person name="Harris D."/>
            <person name="Her Y."/>
            <person name="Herzyk P."/>
            <person name="Imamura H."/>
            <person name="Otto T.D."/>
            <person name="Sanders M."/>
            <person name="Seeger K."/>
            <person name="Dujardin J.C."/>
            <person name="Berriman M."/>
            <person name="Smith D.F."/>
            <person name="Hertz-Fowler C."/>
            <person name="Mottram J.C."/>
        </authorList>
    </citation>
    <scope>NUCLEOTIDE SEQUENCE [LARGE SCALE GENOMIC DNA]</scope>
    <source>
        <strain evidence="14">MHOM/IL/81/Friedlin</strain>
    </source>
</reference>
<dbReference type="KEGG" id="lma:LMJF_34_2150"/>
<dbReference type="GO" id="GO:0004694">
    <property type="term" value="F:eukaryotic translation initiation factor 2alpha kinase activity"/>
    <property type="evidence" value="ECO:0000266"/>
    <property type="project" value="GeneDB"/>
</dbReference>
<gene>
    <name evidence="13" type="ORF">LMJF_34_2150</name>
</gene>
<comment type="catalytic activity">
    <reaction evidence="10">
        <text>L-seryl-[protein] + ATP = O-phospho-L-seryl-[protein] + ADP + H(+)</text>
        <dbReference type="Rhea" id="RHEA:17989"/>
        <dbReference type="Rhea" id="RHEA-COMP:9863"/>
        <dbReference type="Rhea" id="RHEA-COMP:11604"/>
        <dbReference type="ChEBI" id="CHEBI:15378"/>
        <dbReference type="ChEBI" id="CHEBI:29999"/>
        <dbReference type="ChEBI" id="CHEBI:30616"/>
        <dbReference type="ChEBI" id="CHEBI:83421"/>
        <dbReference type="ChEBI" id="CHEBI:456216"/>
        <dbReference type="EC" id="2.7.11.1"/>
    </reaction>
    <physiologicalReaction direction="left-to-right" evidence="10">
        <dbReference type="Rhea" id="RHEA:17990"/>
    </physiologicalReaction>
</comment>
<dbReference type="PANTHER" id="PTHR11042">
    <property type="entry name" value="EUKARYOTIC TRANSLATION INITIATION FACTOR 2-ALPHA KINASE EIF2-ALPHA KINASE -RELATED"/>
    <property type="match status" value="1"/>
</dbReference>
<feature type="domain" description="Protein kinase" evidence="12">
    <location>
        <begin position="911"/>
        <end position="1230"/>
    </location>
</feature>
<comment type="catalytic activity">
    <reaction evidence="9">
        <text>L-threonyl-[protein] + ATP = O-phospho-L-threonyl-[protein] + ADP + H(+)</text>
        <dbReference type="Rhea" id="RHEA:46608"/>
        <dbReference type="Rhea" id="RHEA-COMP:11060"/>
        <dbReference type="Rhea" id="RHEA-COMP:11605"/>
        <dbReference type="ChEBI" id="CHEBI:15378"/>
        <dbReference type="ChEBI" id="CHEBI:30013"/>
        <dbReference type="ChEBI" id="CHEBI:30616"/>
        <dbReference type="ChEBI" id="CHEBI:61977"/>
        <dbReference type="ChEBI" id="CHEBI:456216"/>
        <dbReference type="EC" id="2.7.11.1"/>
    </reaction>
    <physiologicalReaction direction="left-to-right" evidence="9">
        <dbReference type="Rhea" id="RHEA:46609"/>
    </physiologicalReaction>
</comment>
<keyword evidence="3" id="KW-0808">Transferase</keyword>
<evidence type="ECO:0000256" key="11">
    <source>
        <dbReference type="SAM" id="MobiDB-lite"/>
    </source>
</evidence>
<dbReference type="Pfam" id="PF00069">
    <property type="entry name" value="Pkinase"/>
    <property type="match status" value="1"/>
</dbReference>
<evidence type="ECO:0000256" key="3">
    <source>
        <dbReference type="ARBA" id="ARBA00022679"/>
    </source>
</evidence>
<evidence type="ECO:0000256" key="5">
    <source>
        <dbReference type="ARBA" id="ARBA00022777"/>
    </source>
</evidence>
<dbReference type="GO" id="GO:0004674">
    <property type="term" value="F:protein serine/threonine kinase activity"/>
    <property type="evidence" value="ECO:0000255"/>
    <property type="project" value="GeneDB"/>
</dbReference>
<feature type="compositionally biased region" description="Polar residues" evidence="11">
    <location>
        <begin position="234"/>
        <end position="245"/>
    </location>
</feature>
<dbReference type="InterPro" id="IPR008271">
    <property type="entry name" value="Ser/Thr_kinase_AS"/>
</dbReference>
<dbReference type="Proteomes" id="UP000000542">
    <property type="component" value="Chromosome 34"/>
</dbReference>
<feature type="compositionally biased region" description="Basic and acidic residues" evidence="11">
    <location>
        <begin position="1253"/>
        <end position="1263"/>
    </location>
</feature>
<dbReference type="HOGENOM" id="CLU_250055_0_0_1"/>
<dbReference type="EMBL" id="FR796430">
    <property type="protein sequence ID" value="CAJ07928.1"/>
    <property type="molecule type" value="Genomic_DNA"/>
</dbReference>
<dbReference type="GO" id="GO:0005737">
    <property type="term" value="C:cytoplasm"/>
    <property type="evidence" value="ECO:0000318"/>
    <property type="project" value="GO_Central"/>
</dbReference>
<comment type="similarity">
    <text evidence="8">Belongs to the protein kinase superfamily. Ser/Thr protein kinase family. GCN2 subfamily.</text>
</comment>
<dbReference type="InParanoid" id="Q4Q2Y5"/>
<keyword evidence="14" id="KW-1185">Reference proteome</keyword>
<evidence type="ECO:0000256" key="1">
    <source>
        <dbReference type="ARBA" id="ARBA00012513"/>
    </source>
</evidence>
<reference evidence="13 14" key="1">
    <citation type="journal article" date="2005" name="Science">
        <title>The genome of the kinetoplastid parasite, Leishmania major.</title>
        <authorList>
            <person name="Ivens A.C."/>
            <person name="Peacock C.S."/>
            <person name="Worthey E.A."/>
            <person name="Murphy L."/>
            <person name="Aggarwal G."/>
            <person name="Berriman M."/>
            <person name="Sisk E."/>
            <person name="Rajandream M.A."/>
            <person name="Adlem E."/>
            <person name="Aert R."/>
            <person name="Anupama A."/>
            <person name="Apostolou Z."/>
            <person name="Attipoe P."/>
            <person name="Bason N."/>
            <person name="Bauser C."/>
            <person name="Beck A."/>
            <person name="Beverley S.M."/>
            <person name="Bianchettin G."/>
            <person name="Borzym K."/>
            <person name="Bothe G."/>
            <person name="Bruschi C.V."/>
            <person name="Collins M."/>
            <person name="Cadag E."/>
            <person name="Ciarloni L."/>
            <person name="Clayton C."/>
            <person name="Coulson R.M."/>
            <person name="Cronin A."/>
            <person name="Cruz A.K."/>
            <person name="Davies R.M."/>
            <person name="De Gaudenzi J."/>
            <person name="Dobson D.E."/>
            <person name="Duesterhoeft A."/>
            <person name="Fazelina G."/>
            <person name="Fosker N."/>
            <person name="Frasch A.C."/>
            <person name="Fraser A."/>
            <person name="Fuchs M."/>
            <person name="Gabel C."/>
            <person name="Goble A."/>
            <person name="Goffeau A."/>
            <person name="Harris D."/>
            <person name="Hertz-Fowler C."/>
            <person name="Hilbert H."/>
            <person name="Horn D."/>
            <person name="Huang Y."/>
            <person name="Klages S."/>
            <person name="Knights A."/>
            <person name="Kube M."/>
            <person name="Larke N."/>
            <person name="Litvin L."/>
            <person name="Lord A."/>
            <person name="Louie T."/>
            <person name="Marra M."/>
            <person name="Masuy D."/>
            <person name="Matthews K."/>
            <person name="Michaeli S."/>
            <person name="Mottram J.C."/>
            <person name="Muller-Auer S."/>
            <person name="Munden H."/>
            <person name="Nelson S."/>
            <person name="Norbertczak H."/>
            <person name="Oliver K."/>
            <person name="O'neil S."/>
            <person name="Pentony M."/>
            <person name="Pohl T.M."/>
            <person name="Price C."/>
            <person name="Purnelle B."/>
            <person name="Quail M.A."/>
            <person name="Rabbinowitsch E."/>
            <person name="Reinhardt R."/>
            <person name="Rieger M."/>
            <person name="Rinta J."/>
            <person name="Robben J."/>
            <person name="Robertson L."/>
            <person name="Ruiz J.C."/>
            <person name="Rutter S."/>
            <person name="Saunders D."/>
            <person name="Schafer M."/>
            <person name="Schein J."/>
            <person name="Schwartz D.C."/>
            <person name="Seeger K."/>
            <person name="Seyler A."/>
            <person name="Sharp S."/>
            <person name="Shin H."/>
            <person name="Sivam D."/>
            <person name="Squares R."/>
            <person name="Squares S."/>
            <person name="Tosato V."/>
            <person name="Vogt C."/>
            <person name="Volckaert G."/>
            <person name="Wambutt R."/>
            <person name="Warren T."/>
            <person name="Wedler H."/>
            <person name="Woodward J."/>
            <person name="Zhou S."/>
            <person name="Zimmermann W."/>
            <person name="Smith D.F."/>
            <person name="Blackwell J.M."/>
            <person name="Stuart K.D."/>
            <person name="Barrell B."/>
            <person name="Myler P.J."/>
        </authorList>
    </citation>
    <scope>NUCLEOTIDE SEQUENCE [LARGE SCALE GENOMIC DNA]</scope>
    <source>
        <strain evidence="14">MHOM/IL/81/Friedlin</strain>
    </source>
</reference>
<keyword evidence="4" id="KW-0547">Nucleotide-binding</keyword>
<evidence type="ECO:0000259" key="12">
    <source>
        <dbReference type="PROSITE" id="PS50011"/>
    </source>
</evidence>
<dbReference type="VEuPathDB" id="TriTrypDB:LMJLV39_340026300"/>
<dbReference type="STRING" id="5664.Q4Q2Y5"/>
<evidence type="ECO:0000256" key="2">
    <source>
        <dbReference type="ARBA" id="ARBA00022527"/>
    </source>
</evidence>
<feature type="compositionally biased region" description="Low complexity" evidence="11">
    <location>
        <begin position="787"/>
        <end position="797"/>
    </location>
</feature>
<dbReference type="GO" id="GO:0005768">
    <property type="term" value="C:endosome"/>
    <property type="evidence" value="ECO:0000266"/>
    <property type="project" value="GeneDB"/>
</dbReference>
<dbReference type="RefSeq" id="XP_001686313.1">
    <property type="nucleotide sequence ID" value="XM_001686261.1"/>
</dbReference>
<feature type="region of interest" description="Disordered" evidence="11">
    <location>
        <begin position="223"/>
        <end position="259"/>
    </location>
</feature>
<evidence type="ECO:0000256" key="7">
    <source>
        <dbReference type="ARBA" id="ARBA00023193"/>
    </source>
</evidence>
<dbReference type="PROSITE" id="PS50011">
    <property type="entry name" value="PROTEIN_KINASE_DOM"/>
    <property type="match status" value="1"/>
</dbReference>
<evidence type="ECO:0000256" key="4">
    <source>
        <dbReference type="ARBA" id="ARBA00022741"/>
    </source>
</evidence>
<feature type="region of interest" description="Disordered" evidence="11">
    <location>
        <begin position="1235"/>
        <end position="1263"/>
    </location>
</feature>
<feature type="region of interest" description="Disordered" evidence="11">
    <location>
        <begin position="1119"/>
        <end position="1153"/>
    </location>
</feature>
<dbReference type="GO" id="GO:0010999">
    <property type="term" value="P:regulation of eIF2 alpha phosphorylation by heme"/>
    <property type="evidence" value="ECO:0000266"/>
    <property type="project" value="GeneDB"/>
</dbReference>
<evidence type="ECO:0000256" key="8">
    <source>
        <dbReference type="ARBA" id="ARBA00037982"/>
    </source>
</evidence>
<feature type="region of interest" description="Disordered" evidence="11">
    <location>
        <begin position="1298"/>
        <end position="1318"/>
    </location>
</feature>
<feature type="compositionally biased region" description="Low complexity" evidence="11">
    <location>
        <begin position="825"/>
        <end position="849"/>
    </location>
</feature>
<feature type="compositionally biased region" description="Polar residues" evidence="11">
    <location>
        <begin position="886"/>
        <end position="900"/>
    </location>
</feature>
<dbReference type="EC" id="2.7.11.1" evidence="1"/>
<dbReference type="CDD" id="cd13996">
    <property type="entry name" value="STKc_EIF2AK"/>
    <property type="match status" value="1"/>
</dbReference>
<protein>
    <recommendedName>
        <fullName evidence="1">non-specific serine/threonine protein kinase</fullName>
        <ecNumber evidence="1">2.7.11.1</ecNumber>
    </recommendedName>
</protein>
<dbReference type="eggNOG" id="KOG1033">
    <property type="taxonomic scope" value="Eukaryota"/>
</dbReference>
<dbReference type="GeneID" id="5654982"/>
<dbReference type="VEuPathDB" id="TriTrypDB:LmjF.34.2150"/>
<evidence type="ECO:0000256" key="6">
    <source>
        <dbReference type="ARBA" id="ARBA00022840"/>
    </source>
</evidence>
<dbReference type="Gene3D" id="1.10.510.10">
    <property type="entry name" value="Transferase(Phosphotransferase) domain 1"/>
    <property type="match status" value="1"/>
</dbReference>
<dbReference type="GO" id="GO:0020037">
    <property type="term" value="F:heme binding"/>
    <property type="evidence" value="ECO:0000266"/>
    <property type="project" value="GeneDB"/>
</dbReference>
<dbReference type="GO" id="GO:0017148">
    <property type="term" value="P:negative regulation of translation"/>
    <property type="evidence" value="ECO:0007669"/>
    <property type="project" value="UniProtKB-KW"/>
</dbReference>
<dbReference type="Gene3D" id="3.30.200.20">
    <property type="entry name" value="Phosphorylase Kinase, domain 1"/>
    <property type="match status" value="1"/>
</dbReference>
<feature type="region of interest" description="Disordered" evidence="11">
    <location>
        <begin position="787"/>
        <end position="853"/>
    </location>
</feature>
<dbReference type="FunFam" id="3.30.200.20:FF:000704">
    <property type="entry name" value="Eukaryotic translation initiation factor 2-alpha kinase, putative"/>
    <property type="match status" value="1"/>
</dbReference>
<dbReference type="PANTHER" id="PTHR11042:SF160">
    <property type="entry name" value="EUKARYOTIC TRANSLATION INITIATION FACTOR 2-ALPHA KINASE 1"/>
    <property type="match status" value="1"/>
</dbReference>
<dbReference type="GO" id="GO:0004686">
    <property type="term" value="F:elongation factor-2 kinase activity"/>
    <property type="evidence" value="ECO:0000247"/>
    <property type="project" value="GeneDB"/>
</dbReference>
<keyword evidence="5" id="KW-0418">Kinase</keyword>
<dbReference type="GO" id="GO:0010998">
    <property type="term" value="P:regulation of translational initiation by eIF2 alpha phosphorylation"/>
    <property type="evidence" value="ECO:0000266"/>
    <property type="project" value="GeneDB"/>
</dbReference>
<feature type="compositionally biased region" description="Polar residues" evidence="11">
    <location>
        <begin position="806"/>
        <end position="815"/>
    </location>
</feature>
<dbReference type="VEuPathDB" id="TriTrypDB:LMJFC_340029700"/>
<evidence type="ECO:0000256" key="9">
    <source>
        <dbReference type="ARBA" id="ARBA00048659"/>
    </source>
</evidence>
<organism evidence="13 14">
    <name type="scientific">Leishmania major</name>
    <dbReference type="NCBI Taxonomy" id="5664"/>
    <lineage>
        <taxon>Eukaryota</taxon>
        <taxon>Discoba</taxon>
        <taxon>Euglenozoa</taxon>
        <taxon>Kinetoplastea</taxon>
        <taxon>Metakinetoplastina</taxon>
        <taxon>Trypanosomatida</taxon>
        <taxon>Trypanosomatidae</taxon>
        <taxon>Leishmaniinae</taxon>
        <taxon>Leishmania</taxon>
    </lineage>
</organism>
<feature type="region of interest" description="Disordered" evidence="11">
    <location>
        <begin position="875"/>
        <end position="900"/>
    </location>
</feature>
<dbReference type="GO" id="GO:1990578">
    <property type="term" value="C:perinuclear endoplasmic reticulum membrane"/>
    <property type="evidence" value="ECO:0000266"/>
    <property type="project" value="GeneDB"/>
</dbReference>
<feature type="region of interest" description="Disordered" evidence="11">
    <location>
        <begin position="668"/>
        <end position="698"/>
    </location>
</feature>
<evidence type="ECO:0000256" key="10">
    <source>
        <dbReference type="ARBA" id="ARBA00048977"/>
    </source>
</evidence>
<dbReference type="InterPro" id="IPR000719">
    <property type="entry name" value="Prot_kinase_dom"/>
</dbReference>
<feature type="compositionally biased region" description="Low complexity" evidence="11">
    <location>
        <begin position="429"/>
        <end position="441"/>
    </location>
</feature>